<accession>A0A8X6U3U5</accession>
<name>A0A8X6U3U5_NEPPI</name>
<comment type="caution">
    <text evidence="1">The sequence shown here is derived from an EMBL/GenBank/DDBJ whole genome shotgun (WGS) entry which is preliminary data.</text>
</comment>
<gene>
    <name evidence="1" type="ORF">NPIL_637611</name>
</gene>
<protein>
    <submittedName>
        <fullName evidence="1">Uncharacterized protein</fullName>
    </submittedName>
</protein>
<reference evidence="1" key="1">
    <citation type="submission" date="2020-08" db="EMBL/GenBank/DDBJ databases">
        <title>Multicomponent nature underlies the extraordinary mechanical properties of spider dragline silk.</title>
        <authorList>
            <person name="Kono N."/>
            <person name="Nakamura H."/>
            <person name="Mori M."/>
            <person name="Yoshida Y."/>
            <person name="Ohtoshi R."/>
            <person name="Malay A.D."/>
            <person name="Moran D.A.P."/>
            <person name="Tomita M."/>
            <person name="Numata K."/>
            <person name="Arakawa K."/>
        </authorList>
    </citation>
    <scope>NUCLEOTIDE SEQUENCE</scope>
</reference>
<evidence type="ECO:0000313" key="1">
    <source>
        <dbReference type="EMBL" id="GFT88176.1"/>
    </source>
</evidence>
<organism evidence="1 2">
    <name type="scientific">Nephila pilipes</name>
    <name type="common">Giant wood spider</name>
    <name type="synonym">Nephila maculata</name>
    <dbReference type="NCBI Taxonomy" id="299642"/>
    <lineage>
        <taxon>Eukaryota</taxon>
        <taxon>Metazoa</taxon>
        <taxon>Ecdysozoa</taxon>
        <taxon>Arthropoda</taxon>
        <taxon>Chelicerata</taxon>
        <taxon>Arachnida</taxon>
        <taxon>Araneae</taxon>
        <taxon>Araneomorphae</taxon>
        <taxon>Entelegynae</taxon>
        <taxon>Araneoidea</taxon>
        <taxon>Nephilidae</taxon>
        <taxon>Nephila</taxon>
    </lineage>
</organism>
<evidence type="ECO:0000313" key="2">
    <source>
        <dbReference type="Proteomes" id="UP000887013"/>
    </source>
</evidence>
<dbReference type="OrthoDB" id="10521831at2759"/>
<keyword evidence="2" id="KW-1185">Reference proteome</keyword>
<dbReference type="Proteomes" id="UP000887013">
    <property type="component" value="Unassembled WGS sequence"/>
</dbReference>
<dbReference type="EMBL" id="BMAW01073542">
    <property type="protein sequence ID" value="GFT88176.1"/>
    <property type="molecule type" value="Genomic_DNA"/>
</dbReference>
<proteinExistence type="predicted"/>
<dbReference type="AlphaFoldDB" id="A0A8X6U3U5"/>
<sequence length="87" mass="9937">MLNIEVTTNRLHCREVTEFEVEADEEGRKVITGRHRTPSIDVQVSEISQRNPCPHHDTSTSECLKFVDVLGLTSYTLFTPDSYMIVI</sequence>